<dbReference type="SUPFAM" id="SSF50156">
    <property type="entry name" value="PDZ domain-like"/>
    <property type="match status" value="4"/>
</dbReference>
<dbReference type="InterPro" id="IPR011009">
    <property type="entry name" value="Kinase-like_dom_sf"/>
</dbReference>
<accession>L1IQN3</accession>
<keyword evidence="5" id="KW-1185">Reference proteome</keyword>
<dbReference type="PANTHER" id="PTHR32060:SF22">
    <property type="entry name" value="CARBOXYL-TERMINAL-PROCESSING PEPTIDASE 3, CHLOROPLASTIC"/>
    <property type="match status" value="1"/>
</dbReference>
<dbReference type="OrthoDB" id="165498at2759"/>
<dbReference type="GO" id="GO:0005524">
    <property type="term" value="F:ATP binding"/>
    <property type="evidence" value="ECO:0007669"/>
    <property type="project" value="InterPro"/>
</dbReference>
<dbReference type="PANTHER" id="PTHR32060">
    <property type="entry name" value="TAIL-SPECIFIC PROTEASE"/>
    <property type="match status" value="1"/>
</dbReference>
<dbReference type="InterPro" id="IPR001478">
    <property type="entry name" value="PDZ"/>
</dbReference>
<gene>
    <name evidence="3" type="ORF">GUITHDRAFT_144191</name>
</gene>
<dbReference type="InterPro" id="IPR041489">
    <property type="entry name" value="PDZ_6"/>
</dbReference>
<organism evidence="3">
    <name type="scientific">Guillardia theta (strain CCMP2712)</name>
    <name type="common">Cryptophyte</name>
    <dbReference type="NCBI Taxonomy" id="905079"/>
    <lineage>
        <taxon>Eukaryota</taxon>
        <taxon>Cryptophyceae</taxon>
        <taxon>Pyrenomonadales</taxon>
        <taxon>Geminigeraceae</taxon>
        <taxon>Guillardia</taxon>
    </lineage>
</organism>
<reference evidence="5" key="2">
    <citation type="submission" date="2012-11" db="EMBL/GenBank/DDBJ databases">
        <authorList>
            <person name="Kuo A."/>
            <person name="Curtis B.A."/>
            <person name="Tanifuji G."/>
            <person name="Burki F."/>
            <person name="Gruber A."/>
            <person name="Irimia M."/>
            <person name="Maruyama S."/>
            <person name="Arias M.C."/>
            <person name="Ball S.G."/>
            <person name="Gile G.H."/>
            <person name="Hirakawa Y."/>
            <person name="Hopkins J.F."/>
            <person name="Rensing S.A."/>
            <person name="Schmutz J."/>
            <person name="Symeonidi A."/>
            <person name="Elias M."/>
            <person name="Eveleigh R.J."/>
            <person name="Herman E.K."/>
            <person name="Klute M.J."/>
            <person name="Nakayama T."/>
            <person name="Obornik M."/>
            <person name="Reyes-Prieto A."/>
            <person name="Armbrust E.V."/>
            <person name="Aves S.J."/>
            <person name="Beiko R.G."/>
            <person name="Coutinho P."/>
            <person name="Dacks J.B."/>
            <person name="Durnford D.G."/>
            <person name="Fast N.M."/>
            <person name="Green B.R."/>
            <person name="Grisdale C."/>
            <person name="Hempe F."/>
            <person name="Henrissat B."/>
            <person name="Hoppner M.P."/>
            <person name="Ishida K.-I."/>
            <person name="Kim E."/>
            <person name="Koreny L."/>
            <person name="Kroth P.G."/>
            <person name="Liu Y."/>
            <person name="Malik S.-B."/>
            <person name="Maier U.G."/>
            <person name="McRose D."/>
            <person name="Mock T."/>
            <person name="Neilson J.A."/>
            <person name="Onodera N.T."/>
            <person name="Poole A.M."/>
            <person name="Pritham E.J."/>
            <person name="Richards T.A."/>
            <person name="Rocap G."/>
            <person name="Roy S.W."/>
            <person name="Sarai C."/>
            <person name="Schaack S."/>
            <person name="Shirato S."/>
            <person name="Slamovits C.H."/>
            <person name="Spencer D.F."/>
            <person name="Suzuki S."/>
            <person name="Worden A.Z."/>
            <person name="Zauner S."/>
            <person name="Barry K."/>
            <person name="Bell C."/>
            <person name="Bharti A.K."/>
            <person name="Crow J.A."/>
            <person name="Grimwood J."/>
            <person name="Kramer R."/>
            <person name="Lindquist E."/>
            <person name="Lucas S."/>
            <person name="Salamov A."/>
            <person name="McFadden G.I."/>
            <person name="Lane C.E."/>
            <person name="Keeling P.J."/>
            <person name="Gray M.W."/>
            <person name="Grigoriev I.V."/>
            <person name="Archibald J.M."/>
        </authorList>
    </citation>
    <scope>NUCLEOTIDE SEQUENCE</scope>
    <source>
        <strain evidence="5">CCMP2712</strain>
    </source>
</reference>
<dbReference type="GeneID" id="17295278"/>
<dbReference type="PROSITE" id="PS51257">
    <property type="entry name" value="PROKAR_LIPOPROTEIN"/>
    <property type="match status" value="1"/>
</dbReference>
<dbReference type="GO" id="GO:0004672">
    <property type="term" value="F:protein kinase activity"/>
    <property type="evidence" value="ECO:0007669"/>
    <property type="project" value="InterPro"/>
</dbReference>
<feature type="domain" description="PDZ" evidence="2">
    <location>
        <begin position="283"/>
        <end position="342"/>
    </location>
</feature>
<evidence type="ECO:0000313" key="4">
    <source>
        <dbReference type="EnsemblProtists" id="EKX38601"/>
    </source>
</evidence>
<evidence type="ECO:0008006" key="6">
    <source>
        <dbReference type="Google" id="ProtNLM"/>
    </source>
</evidence>
<sequence>MNRGACRKLRLGQQYPFVGIGCVVDRDNYGNAVVSELIQGGPAALSGQINAGDIITSIDGQAVASIRPDNLPNWMLGESGTMISLGIKSFNSSHSRIVKLIRQPIQESGRSFASFNQNLVGIGAVLASDIYGNLVVARLLYGGAAAYCKPNDLFGEDKLKKNDIVVAIDGRDVRGLQPIDVRPMLLGPVGTNVTLLIKRAKYEQAVEIVLRRRPQVMQTEVVPVIANQETLRKSVANIPHSPPRKAQAVVPKEPPRNIHPFPQQAVGAPVPDQQFQVMQEVPRMEAFEDQRGKMVKVGVGLVLRERADGSHTVKRLKPGQAAAHCGQIEPGDLLTHVDSLDIAKGAPSSLLADLIAGPQGSVVNLTFEKPDGSRISINLLRGSADYIAEVLRREASNNGSVNQSPRLDSGRQGMEDILAGAVGVSLSLDEDYDTLVTSPERLQSFNIEFKSDVANSLTVHPRRIQLVGLQRSQGIIVDLNILVDDEDQRTPQHLAAELAAQVADAKSPLRNASSTGLVRRADVHVGPVSPPPNAAVVSSPIVSQSNMKGVGLVLRENENRQQVVRRLLPDQAAAQSGMIRAGDVLTHVNGILVQDVPVSSLILGPEGTTVFLRFVRPEEDGITYDVELMRGTPPHMNGESSTMESVNGLRKAMAQKEARTGEGTSKVGPMAQAVPRVIEKQSNFESGVTKEGVQITISLKSDPQRSCDVTLPQTWPEFLTISSKLLNTGEVTRVFSMDGVPILGLQDINAGDSLLIHSAAKGQFESWSYGLVVKRRYLLREKLGEGGLGVVWLAMDSITGFDVILNEEGDQNALVVRDAILMEKGVGAESDRRRLREERFLREISIVENLRDKHVCAALDHGLQQGRMFVVLEFLQGQSLSEALAAKAVQEQGEVLTVQQVHRLAIELLLGLEMAHENGLQHLNVNPANVFISSDGVKLLGLGLALWEPEMIRDSSLRLPTKAMPQYMSPEQISGHLTDQRSDIFSVGVLLFQCICGKLPFNGSGFVQIAESITQHQIADIKEFTSFPVSPDLNLCVLKALAKNPEQRSTPMPVIVSLKVTCRYKTVREMREELERIDLEATAMM</sequence>
<evidence type="ECO:0000259" key="2">
    <source>
        <dbReference type="PROSITE" id="PS50106"/>
    </source>
</evidence>
<dbReference type="Pfam" id="PF00595">
    <property type="entry name" value="PDZ"/>
    <property type="match status" value="1"/>
</dbReference>
<feature type="domain" description="Protein kinase" evidence="1">
    <location>
        <begin position="777"/>
        <end position="1067"/>
    </location>
</feature>
<feature type="domain" description="PDZ" evidence="2">
    <location>
        <begin position="1"/>
        <end position="66"/>
    </location>
</feature>
<dbReference type="SUPFAM" id="SSF56112">
    <property type="entry name" value="Protein kinase-like (PK-like)"/>
    <property type="match status" value="1"/>
</dbReference>
<name>L1IQN3_GUITC</name>
<dbReference type="PROSITE" id="PS50011">
    <property type="entry name" value="PROTEIN_KINASE_DOM"/>
    <property type="match status" value="1"/>
</dbReference>
<dbReference type="EMBL" id="JH993047">
    <property type="protein sequence ID" value="EKX38601.1"/>
    <property type="molecule type" value="Genomic_DNA"/>
</dbReference>
<dbReference type="SMART" id="SM00228">
    <property type="entry name" value="PDZ"/>
    <property type="match status" value="4"/>
</dbReference>
<feature type="domain" description="PDZ" evidence="2">
    <location>
        <begin position="540"/>
        <end position="596"/>
    </location>
</feature>
<dbReference type="RefSeq" id="XP_005825581.1">
    <property type="nucleotide sequence ID" value="XM_005825524.1"/>
</dbReference>
<dbReference type="EnsemblProtists" id="EKX38601">
    <property type="protein sequence ID" value="EKX38601"/>
    <property type="gene ID" value="GUITHDRAFT_144191"/>
</dbReference>
<reference evidence="4" key="3">
    <citation type="submission" date="2015-06" db="UniProtKB">
        <authorList>
            <consortium name="EnsemblProtists"/>
        </authorList>
    </citation>
    <scope>IDENTIFICATION</scope>
</reference>
<dbReference type="InterPro" id="IPR036034">
    <property type="entry name" value="PDZ_sf"/>
</dbReference>
<evidence type="ECO:0000313" key="3">
    <source>
        <dbReference type="EMBL" id="EKX38601.1"/>
    </source>
</evidence>
<proteinExistence type="predicted"/>
<dbReference type="PaxDb" id="55529-EKX38601"/>
<dbReference type="STRING" id="905079.L1IQN3"/>
<dbReference type="Gene3D" id="2.30.42.10">
    <property type="match status" value="4"/>
</dbReference>
<reference evidence="3 5" key="1">
    <citation type="journal article" date="2012" name="Nature">
        <title>Algal genomes reveal evolutionary mosaicism and the fate of nucleomorphs.</title>
        <authorList>
            <consortium name="DOE Joint Genome Institute"/>
            <person name="Curtis B.A."/>
            <person name="Tanifuji G."/>
            <person name="Burki F."/>
            <person name="Gruber A."/>
            <person name="Irimia M."/>
            <person name="Maruyama S."/>
            <person name="Arias M.C."/>
            <person name="Ball S.G."/>
            <person name="Gile G.H."/>
            <person name="Hirakawa Y."/>
            <person name="Hopkins J.F."/>
            <person name="Kuo A."/>
            <person name="Rensing S.A."/>
            <person name="Schmutz J."/>
            <person name="Symeonidi A."/>
            <person name="Elias M."/>
            <person name="Eveleigh R.J."/>
            <person name="Herman E.K."/>
            <person name="Klute M.J."/>
            <person name="Nakayama T."/>
            <person name="Obornik M."/>
            <person name="Reyes-Prieto A."/>
            <person name="Armbrust E.V."/>
            <person name="Aves S.J."/>
            <person name="Beiko R.G."/>
            <person name="Coutinho P."/>
            <person name="Dacks J.B."/>
            <person name="Durnford D.G."/>
            <person name="Fast N.M."/>
            <person name="Green B.R."/>
            <person name="Grisdale C.J."/>
            <person name="Hempel F."/>
            <person name="Henrissat B."/>
            <person name="Hoppner M.P."/>
            <person name="Ishida K."/>
            <person name="Kim E."/>
            <person name="Koreny L."/>
            <person name="Kroth P.G."/>
            <person name="Liu Y."/>
            <person name="Malik S.B."/>
            <person name="Maier U.G."/>
            <person name="McRose D."/>
            <person name="Mock T."/>
            <person name="Neilson J.A."/>
            <person name="Onodera N.T."/>
            <person name="Poole A.M."/>
            <person name="Pritham E.J."/>
            <person name="Richards T.A."/>
            <person name="Rocap G."/>
            <person name="Roy S.W."/>
            <person name="Sarai C."/>
            <person name="Schaack S."/>
            <person name="Shirato S."/>
            <person name="Slamovits C.H."/>
            <person name="Spencer D.F."/>
            <person name="Suzuki S."/>
            <person name="Worden A.Z."/>
            <person name="Zauner S."/>
            <person name="Barry K."/>
            <person name="Bell C."/>
            <person name="Bharti A.K."/>
            <person name="Crow J.A."/>
            <person name="Grimwood J."/>
            <person name="Kramer R."/>
            <person name="Lindquist E."/>
            <person name="Lucas S."/>
            <person name="Salamov A."/>
            <person name="McFadden G.I."/>
            <person name="Lane C.E."/>
            <person name="Keeling P.J."/>
            <person name="Gray M.W."/>
            <person name="Grigoriev I.V."/>
            <person name="Archibald J.M."/>
        </authorList>
    </citation>
    <scope>NUCLEOTIDE SEQUENCE</scope>
    <source>
        <strain evidence="3 5">CCMP2712</strain>
    </source>
</reference>
<dbReference type="AlphaFoldDB" id="L1IQN3"/>
<dbReference type="Pfam" id="PF17820">
    <property type="entry name" value="PDZ_6"/>
    <property type="match status" value="2"/>
</dbReference>
<evidence type="ECO:0000259" key="1">
    <source>
        <dbReference type="PROSITE" id="PS50011"/>
    </source>
</evidence>
<dbReference type="Pfam" id="PF00069">
    <property type="entry name" value="Pkinase"/>
    <property type="match status" value="1"/>
</dbReference>
<dbReference type="HOGENOM" id="CLU_285524_0_0_1"/>
<dbReference type="Proteomes" id="UP000011087">
    <property type="component" value="Unassembled WGS sequence"/>
</dbReference>
<evidence type="ECO:0000313" key="5">
    <source>
        <dbReference type="Proteomes" id="UP000011087"/>
    </source>
</evidence>
<dbReference type="eggNOG" id="KOG0595">
    <property type="taxonomic scope" value="Eukaryota"/>
</dbReference>
<dbReference type="InterPro" id="IPR000719">
    <property type="entry name" value="Prot_kinase_dom"/>
</dbReference>
<dbReference type="GO" id="GO:0004175">
    <property type="term" value="F:endopeptidase activity"/>
    <property type="evidence" value="ECO:0007669"/>
    <property type="project" value="TreeGrafter"/>
</dbReference>
<dbReference type="Gene3D" id="1.10.510.10">
    <property type="entry name" value="Transferase(Phosphotransferase) domain 1"/>
    <property type="match status" value="1"/>
</dbReference>
<dbReference type="CDD" id="cd14014">
    <property type="entry name" value="STKc_PknB_like"/>
    <property type="match status" value="1"/>
</dbReference>
<dbReference type="KEGG" id="gtt:GUITHDRAFT_144191"/>
<dbReference type="PROSITE" id="PS50106">
    <property type="entry name" value="PDZ"/>
    <property type="match status" value="3"/>
</dbReference>
<protein>
    <recommendedName>
        <fullName evidence="6">Serine/threonine protein kinase</fullName>
    </recommendedName>
</protein>